<keyword evidence="2" id="KW-1185">Reference proteome</keyword>
<reference evidence="2" key="1">
    <citation type="journal article" date="2023" name="G3 (Bethesda)">
        <title>Genome assembly and association tests identify interacting loci associated with vigor, precocity, and sex in interspecific pistachio rootstocks.</title>
        <authorList>
            <person name="Palmer W."/>
            <person name="Jacygrad E."/>
            <person name="Sagayaradj S."/>
            <person name="Cavanaugh K."/>
            <person name="Han R."/>
            <person name="Bertier L."/>
            <person name="Beede B."/>
            <person name="Kafkas S."/>
            <person name="Golino D."/>
            <person name="Preece J."/>
            <person name="Michelmore R."/>
        </authorList>
    </citation>
    <scope>NUCLEOTIDE SEQUENCE [LARGE SCALE GENOMIC DNA]</scope>
</reference>
<name>A0ACC1AIT8_9ROSI</name>
<dbReference type="EMBL" id="CM047906">
    <property type="protein sequence ID" value="KAJ0086576.1"/>
    <property type="molecule type" value="Genomic_DNA"/>
</dbReference>
<proteinExistence type="predicted"/>
<protein>
    <submittedName>
        <fullName evidence="1">Uncharacterized protein</fullName>
    </submittedName>
</protein>
<gene>
    <name evidence="1" type="ORF">Patl1_06919</name>
</gene>
<dbReference type="Proteomes" id="UP001164250">
    <property type="component" value="Chromosome 10"/>
</dbReference>
<organism evidence="1 2">
    <name type="scientific">Pistacia atlantica</name>
    <dbReference type="NCBI Taxonomy" id="434234"/>
    <lineage>
        <taxon>Eukaryota</taxon>
        <taxon>Viridiplantae</taxon>
        <taxon>Streptophyta</taxon>
        <taxon>Embryophyta</taxon>
        <taxon>Tracheophyta</taxon>
        <taxon>Spermatophyta</taxon>
        <taxon>Magnoliopsida</taxon>
        <taxon>eudicotyledons</taxon>
        <taxon>Gunneridae</taxon>
        <taxon>Pentapetalae</taxon>
        <taxon>rosids</taxon>
        <taxon>malvids</taxon>
        <taxon>Sapindales</taxon>
        <taxon>Anacardiaceae</taxon>
        <taxon>Pistacia</taxon>
    </lineage>
</organism>
<accession>A0ACC1AIT8</accession>
<sequence>MPDTIEFTEPQLPMTRSNLSDGFRSRLATFKEGEDSAQGILPFTLENSTTDGDWVGVRSLESFFHLGDPRRRSFTELEKWFEEYMFEEKVKGRGLIIRGWAPQISILSHSATGGFLTHCGWNSTLEGVSSEKPMITWPMFAEKFYNEKLLAEVLKIGVRVGVEMSVTWAEKQKVEAWVEKKKIKKAVEMVMDEGDEGEERRRKAKGLGESAKKAVKQGGSSYLNTTWLIQHVMQLQVSHP</sequence>
<comment type="caution">
    <text evidence="1">The sequence shown here is derived from an EMBL/GenBank/DDBJ whole genome shotgun (WGS) entry which is preliminary data.</text>
</comment>
<evidence type="ECO:0000313" key="2">
    <source>
        <dbReference type="Proteomes" id="UP001164250"/>
    </source>
</evidence>
<evidence type="ECO:0000313" key="1">
    <source>
        <dbReference type="EMBL" id="KAJ0086576.1"/>
    </source>
</evidence>